<feature type="binding site" evidence="14 15">
    <location>
        <position position="107"/>
    </location>
    <ligand>
        <name>a divalent metal cation</name>
        <dbReference type="ChEBI" id="CHEBI:60240"/>
    </ligand>
</feature>
<feature type="binding site" evidence="14 15">
    <location>
        <position position="17"/>
    </location>
    <ligand>
        <name>a divalent metal cation</name>
        <dbReference type="ChEBI" id="CHEBI:60240"/>
    </ligand>
</feature>
<evidence type="ECO:0000256" key="7">
    <source>
        <dbReference type="ARBA" id="ARBA00019179"/>
    </source>
</evidence>
<comment type="cofactor">
    <cofactor evidence="14 15">
        <name>Mn(2+)</name>
        <dbReference type="ChEBI" id="CHEBI:29035"/>
    </cofactor>
    <cofactor evidence="14 15">
        <name>Mg(2+)</name>
        <dbReference type="ChEBI" id="CHEBI:18420"/>
    </cofactor>
    <text evidence="14 15">Manganese or magnesium. Binds 1 divalent metal ion per monomer in the absence of substrate. May bind a second metal ion after substrate binding.</text>
</comment>
<dbReference type="GO" id="GO:0006298">
    <property type="term" value="P:mismatch repair"/>
    <property type="evidence" value="ECO:0007669"/>
    <property type="project" value="TreeGrafter"/>
</dbReference>
<evidence type="ECO:0000256" key="9">
    <source>
        <dbReference type="ARBA" id="ARBA00022722"/>
    </source>
</evidence>
<evidence type="ECO:0000256" key="16">
    <source>
        <dbReference type="RuleBase" id="RU003515"/>
    </source>
</evidence>
<evidence type="ECO:0000313" key="19">
    <source>
        <dbReference type="Proteomes" id="UP000515292"/>
    </source>
</evidence>
<comment type="catalytic activity">
    <reaction evidence="1 14 15 16">
        <text>Endonucleolytic cleavage to 5'-phosphomonoester.</text>
        <dbReference type="EC" id="3.1.26.4"/>
    </reaction>
</comment>
<reference evidence="18 19" key="1">
    <citation type="submission" date="2020-07" db="EMBL/GenBank/DDBJ databases">
        <title>Complete genome sequence for Sandaracinobacter sp. M6.</title>
        <authorList>
            <person name="Tang Y."/>
            <person name="Liu Q."/>
            <person name="Guo Z."/>
            <person name="Lei P."/>
            <person name="Huang B."/>
        </authorList>
    </citation>
    <scope>NUCLEOTIDE SEQUENCE [LARGE SCALE GENOMIC DNA]</scope>
    <source>
        <strain evidence="18 19">M6</strain>
    </source>
</reference>
<comment type="function">
    <text evidence="3 14 16">Endonuclease that specifically degrades the RNA of RNA-DNA hybrids.</text>
</comment>
<dbReference type="AlphaFoldDB" id="A0A7G5IEK5"/>
<evidence type="ECO:0000256" key="2">
    <source>
        <dbReference type="ARBA" id="ARBA00001946"/>
    </source>
</evidence>
<dbReference type="GO" id="GO:0043137">
    <property type="term" value="P:DNA replication, removal of RNA primer"/>
    <property type="evidence" value="ECO:0007669"/>
    <property type="project" value="TreeGrafter"/>
</dbReference>
<dbReference type="KEGG" id="sand:H3309_10360"/>
<evidence type="ECO:0000259" key="17">
    <source>
        <dbReference type="PROSITE" id="PS51975"/>
    </source>
</evidence>
<sequence length="195" mass="19940">MNGRGVDLSLLRVAGVDEAGRGAWCGPVVAGAVVFWGGVPEGVGDSKALSAARRETLVPLIRAVAHVGVGVALVEEIEALNIQGATFLAMRRAVAALPVRPALVRVDGNRAPDFGVPAETMVGGDARCPAIGAASIVAKVARDAMMRALDADFPGYGFARHKGYGTAEHAAALARLGVCTLHRRGFAPVAKLLGG</sequence>
<evidence type="ECO:0000256" key="1">
    <source>
        <dbReference type="ARBA" id="ARBA00000077"/>
    </source>
</evidence>
<dbReference type="InterPro" id="IPR024567">
    <property type="entry name" value="RNase_HII/HIII_dom"/>
</dbReference>
<organism evidence="18 19">
    <name type="scientific">Sandaracinobacteroides saxicola</name>
    <dbReference type="NCBI Taxonomy" id="2759707"/>
    <lineage>
        <taxon>Bacteria</taxon>
        <taxon>Pseudomonadati</taxon>
        <taxon>Pseudomonadota</taxon>
        <taxon>Alphaproteobacteria</taxon>
        <taxon>Sphingomonadales</taxon>
        <taxon>Sphingosinicellaceae</taxon>
        <taxon>Sandaracinobacteroides</taxon>
    </lineage>
</organism>
<dbReference type="Proteomes" id="UP000515292">
    <property type="component" value="Chromosome"/>
</dbReference>
<comment type="subcellular location">
    <subcellularLocation>
        <location evidence="4 14">Cytoplasm</location>
    </subcellularLocation>
</comment>
<dbReference type="GO" id="GO:0005737">
    <property type="term" value="C:cytoplasm"/>
    <property type="evidence" value="ECO:0007669"/>
    <property type="project" value="UniProtKB-SubCell"/>
</dbReference>
<dbReference type="HAMAP" id="MF_00052_B">
    <property type="entry name" value="RNase_HII_B"/>
    <property type="match status" value="1"/>
</dbReference>
<dbReference type="EC" id="3.1.26.4" evidence="6 14"/>
<evidence type="ECO:0000313" key="18">
    <source>
        <dbReference type="EMBL" id="QMW21797.1"/>
    </source>
</evidence>
<evidence type="ECO:0000256" key="15">
    <source>
        <dbReference type="PROSITE-ProRule" id="PRU01319"/>
    </source>
</evidence>
<evidence type="ECO:0000256" key="13">
    <source>
        <dbReference type="ARBA" id="ARBA00023211"/>
    </source>
</evidence>
<keyword evidence="10 14" id="KW-0479">Metal-binding</keyword>
<dbReference type="EMBL" id="CP059851">
    <property type="protein sequence ID" value="QMW21797.1"/>
    <property type="molecule type" value="Genomic_DNA"/>
</dbReference>
<dbReference type="GO" id="GO:0030145">
    <property type="term" value="F:manganese ion binding"/>
    <property type="evidence" value="ECO:0007669"/>
    <property type="project" value="UniProtKB-UniRule"/>
</dbReference>
<dbReference type="InterPro" id="IPR012337">
    <property type="entry name" value="RNaseH-like_sf"/>
</dbReference>
<dbReference type="InterPro" id="IPR001352">
    <property type="entry name" value="RNase_HII/HIII"/>
</dbReference>
<dbReference type="InterPro" id="IPR022898">
    <property type="entry name" value="RNase_HII"/>
</dbReference>
<dbReference type="Gene3D" id="3.30.420.10">
    <property type="entry name" value="Ribonuclease H-like superfamily/Ribonuclease H"/>
    <property type="match status" value="1"/>
</dbReference>
<dbReference type="GO" id="GO:0032299">
    <property type="term" value="C:ribonuclease H2 complex"/>
    <property type="evidence" value="ECO:0007669"/>
    <property type="project" value="TreeGrafter"/>
</dbReference>
<keyword evidence="12 14" id="KW-0378">Hydrolase</keyword>
<keyword evidence="8 14" id="KW-0963">Cytoplasm</keyword>
<evidence type="ECO:0000256" key="10">
    <source>
        <dbReference type="ARBA" id="ARBA00022723"/>
    </source>
</evidence>
<dbReference type="CDD" id="cd07182">
    <property type="entry name" value="RNase_HII_bacteria_HII_like"/>
    <property type="match status" value="1"/>
</dbReference>
<keyword evidence="19" id="KW-1185">Reference proteome</keyword>
<keyword evidence="13 14" id="KW-0464">Manganese</keyword>
<dbReference type="InterPro" id="IPR036397">
    <property type="entry name" value="RNaseH_sf"/>
</dbReference>
<dbReference type="GO" id="GO:0003723">
    <property type="term" value="F:RNA binding"/>
    <property type="evidence" value="ECO:0007669"/>
    <property type="project" value="UniProtKB-UniRule"/>
</dbReference>
<evidence type="ECO:0000256" key="14">
    <source>
        <dbReference type="HAMAP-Rule" id="MF_00052"/>
    </source>
</evidence>
<evidence type="ECO:0000256" key="8">
    <source>
        <dbReference type="ARBA" id="ARBA00022490"/>
    </source>
</evidence>
<evidence type="ECO:0000256" key="5">
    <source>
        <dbReference type="ARBA" id="ARBA00007383"/>
    </source>
</evidence>
<accession>A0A7G5IEK5</accession>
<evidence type="ECO:0000256" key="3">
    <source>
        <dbReference type="ARBA" id="ARBA00004065"/>
    </source>
</evidence>
<evidence type="ECO:0000256" key="11">
    <source>
        <dbReference type="ARBA" id="ARBA00022759"/>
    </source>
</evidence>
<dbReference type="Pfam" id="PF01351">
    <property type="entry name" value="RNase_HII"/>
    <property type="match status" value="1"/>
</dbReference>
<dbReference type="NCBIfam" id="NF000595">
    <property type="entry name" value="PRK00015.1-3"/>
    <property type="match status" value="1"/>
</dbReference>
<dbReference type="SUPFAM" id="SSF53098">
    <property type="entry name" value="Ribonuclease H-like"/>
    <property type="match status" value="1"/>
</dbReference>
<evidence type="ECO:0000256" key="6">
    <source>
        <dbReference type="ARBA" id="ARBA00012180"/>
    </source>
</evidence>
<feature type="domain" description="RNase H type-2" evidence="17">
    <location>
        <begin position="11"/>
        <end position="195"/>
    </location>
</feature>
<protein>
    <recommendedName>
        <fullName evidence="7 14">Ribonuclease HII</fullName>
        <shortName evidence="14">RNase HII</shortName>
        <ecNumber evidence="6 14">3.1.26.4</ecNumber>
    </recommendedName>
</protein>
<dbReference type="GO" id="GO:0004523">
    <property type="term" value="F:RNA-DNA hybrid ribonuclease activity"/>
    <property type="evidence" value="ECO:0007669"/>
    <property type="project" value="UniProtKB-UniRule"/>
</dbReference>
<feature type="binding site" evidence="14 15">
    <location>
        <position position="18"/>
    </location>
    <ligand>
        <name>a divalent metal cation</name>
        <dbReference type="ChEBI" id="CHEBI:60240"/>
    </ligand>
</feature>
<comment type="similarity">
    <text evidence="5 14 16">Belongs to the RNase HII family.</text>
</comment>
<gene>
    <name evidence="14" type="primary">rnhB</name>
    <name evidence="18" type="ORF">H3309_10360</name>
</gene>
<dbReference type="PANTHER" id="PTHR10954:SF18">
    <property type="entry name" value="RIBONUCLEASE HII"/>
    <property type="match status" value="1"/>
</dbReference>
<dbReference type="PROSITE" id="PS51975">
    <property type="entry name" value="RNASE_H_2"/>
    <property type="match status" value="1"/>
</dbReference>
<dbReference type="PANTHER" id="PTHR10954">
    <property type="entry name" value="RIBONUCLEASE H2 SUBUNIT A"/>
    <property type="match status" value="1"/>
</dbReference>
<proteinExistence type="inferred from homology"/>
<keyword evidence="11 14" id="KW-0255">Endonuclease</keyword>
<evidence type="ECO:0000256" key="4">
    <source>
        <dbReference type="ARBA" id="ARBA00004496"/>
    </source>
</evidence>
<name>A0A7G5IEK5_9SPHN</name>
<keyword evidence="9 14" id="KW-0540">Nuclease</keyword>
<evidence type="ECO:0000256" key="12">
    <source>
        <dbReference type="ARBA" id="ARBA00022801"/>
    </source>
</evidence>
<comment type="cofactor">
    <cofactor evidence="2">
        <name>Mg(2+)</name>
        <dbReference type="ChEBI" id="CHEBI:18420"/>
    </cofactor>
</comment>